<dbReference type="PANTHER" id="PTHR43861">
    <property type="entry name" value="TRANS-ACONITATE 2-METHYLTRANSFERASE-RELATED"/>
    <property type="match status" value="1"/>
</dbReference>
<dbReference type="Pfam" id="PF13489">
    <property type="entry name" value="Methyltransf_23"/>
    <property type="match status" value="1"/>
</dbReference>
<evidence type="ECO:0000313" key="2">
    <source>
        <dbReference type="EMBL" id="PJC28457.1"/>
    </source>
</evidence>
<dbReference type="AlphaFoldDB" id="A0A2M8ETK6"/>
<name>A0A2M8ETK6_9BACT</name>
<dbReference type="Gene3D" id="3.40.50.150">
    <property type="entry name" value="Vaccinia Virus protein VP39"/>
    <property type="match status" value="1"/>
</dbReference>
<dbReference type="SUPFAM" id="SSF53335">
    <property type="entry name" value="S-adenosyl-L-methionine-dependent methyltransferases"/>
    <property type="match status" value="1"/>
</dbReference>
<feature type="transmembrane region" description="Helical" evidence="1">
    <location>
        <begin position="190"/>
        <end position="210"/>
    </location>
</feature>
<dbReference type="EMBL" id="PFSF01000002">
    <property type="protein sequence ID" value="PJC28457.1"/>
    <property type="molecule type" value="Genomic_DNA"/>
</dbReference>
<sequence>MDKNVVKSAHGGEEFDRKYYRRFFKKYSPHEFRKYVNWADGWVRFLDGYLDIKEGCGRTLLELGASLGYFSRIFKDRGFDVWGSDISSYIVKKASVLQKDVRFLKMDIEKVDDIGKKFDYVVAFEVLEHLQDPEKALNNIRKMLKDDGTLIFSTPFPSGRSLSDPTHISVHEEKWWLELGKRLGYKKMKVVYATFMPFLYRISSIFSWGFPLKTNIPFVNSTAFFIFEK</sequence>
<keyword evidence="1" id="KW-0472">Membrane</keyword>
<keyword evidence="1" id="KW-1133">Transmembrane helix</keyword>
<dbReference type="InterPro" id="IPR029063">
    <property type="entry name" value="SAM-dependent_MTases_sf"/>
</dbReference>
<evidence type="ECO:0000256" key="1">
    <source>
        <dbReference type="SAM" id="Phobius"/>
    </source>
</evidence>
<dbReference type="CDD" id="cd02440">
    <property type="entry name" value="AdoMet_MTases"/>
    <property type="match status" value="1"/>
</dbReference>
<gene>
    <name evidence="2" type="ORF">CO054_00045</name>
</gene>
<evidence type="ECO:0000313" key="3">
    <source>
        <dbReference type="Proteomes" id="UP000229816"/>
    </source>
</evidence>
<protein>
    <recommendedName>
        <fullName evidence="4">Class I SAM-dependent methyltransferase</fullName>
    </recommendedName>
</protein>
<accession>A0A2M8ETK6</accession>
<dbReference type="Proteomes" id="UP000229816">
    <property type="component" value="Unassembled WGS sequence"/>
</dbReference>
<keyword evidence="1" id="KW-0812">Transmembrane</keyword>
<organism evidence="2 3">
    <name type="scientific">Candidatus Shapirobacteria bacterium CG_4_9_14_0_2_um_filter_39_11</name>
    <dbReference type="NCBI Taxonomy" id="1974478"/>
    <lineage>
        <taxon>Bacteria</taxon>
        <taxon>Candidatus Shapironibacteriota</taxon>
    </lineage>
</organism>
<proteinExistence type="predicted"/>
<comment type="caution">
    <text evidence="2">The sequence shown here is derived from an EMBL/GenBank/DDBJ whole genome shotgun (WGS) entry which is preliminary data.</text>
</comment>
<evidence type="ECO:0008006" key="4">
    <source>
        <dbReference type="Google" id="ProtNLM"/>
    </source>
</evidence>
<reference evidence="3" key="1">
    <citation type="submission" date="2017-09" db="EMBL/GenBank/DDBJ databases">
        <title>Depth-based differentiation of microbial function through sediment-hosted aquifers and enrichment of novel symbionts in the deep terrestrial subsurface.</title>
        <authorList>
            <person name="Probst A.J."/>
            <person name="Ladd B."/>
            <person name="Jarett J.K."/>
            <person name="Geller-Mcgrath D.E."/>
            <person name="Sieber C.M.K."/>
            <person name="Emerson J.B."/>
            <person name="Anantharaman K."/>
            <person name="Thomas B.C."/>
            <person name="Malmstrom R."/>
            <person name="Stieglmeier M."/>
            <person name="Klingl A."/>
            <person name="Woyke T."/>
            <person name="Ryan C.M."/>
            <person name="Banfield J.F."/>
        </authorList>
    </citation>
    <scope>NUCLEOTIDE SEQUENCE [LARGE SCALE GENOMIC DNA]</scope>
</reference>